<sequence>MRIYSISSPARHYFPKAVVYGSDFSELRWKVRSRYIGS</sequence>
<dbReference type="AlphaFoldDB" id="A0A381ZBU0"/>
<reference evidence="1" key="1">
    <citation type="submission" date="2018-05" db="EMBL/GenBank/DDBJ databases">
        <authorList>
            <person name="Lanie J.A."/>
            <person name="Ng W.-L."/>
            <person name="Kazmierczak K.M."/>
            <person name="Andrzejewski T.M."/>
            <person name="Davidsen T.M."/>
            <person name="Wayne K.J."/>
            <person name="Tettelin H."/>
            <person name="Glass J.I."/>
            <person name="Rusch D."/>
            <person name="Podicherti R."/>
            <person name="Tsui H.-C.T."/>
            <person name="Winkler M.E."/>
        </authorList>
    </citation>
    <scope>NUCLEOTIDE SEQUENCE</scope>
</reference>
<name>A0A381ZBU0_9ZZZZ</name>
<accession>A0A381ZBU0</accession>
<proteinExistence type="predicted"/>
<gene>
    <name evidence="1" type="ORF">METZ01_LOCUS139176</name>
</gene>
<evidence type="ECO:0000313" key="1">
    <source>
        <dbReference type="EMBL" id="SVA86322.1"/>
    </source>
</evidence>
<dbReference type="EMBL" id="UINC01020592">
    <property type="protein sequence ID" value="SVA86322.1"/>
    <property type="molecule type" value="Genomic_DNA"/>
</dbReference>
<protein>
    <submittedName>
        <fullName evidence="1">Uncharacterized protein</fullName>
    </submittedName>
</protein>
<organism evidence="1">
    <name type="scientific">marine metagenome</name>
    <dbReference type="NCBI Taxonomy" id="408172"/>
    <lineage>
        <taxon>unclassified sequences</taxon>
        <taxon>metagenomes</taxon>
        <taxon>ecological metagenomes</taxon>
    </lineage>
</organism>